<dbReference type="GO" id="GO:0005634">
    <property type="term" value="C:nucleus"/>
    <property type="evidence" value="ECO:0007669"/>
    <property type="project" value="TreeGrafter"/>
</dbReference>
<evidence type="ECO:0000256" key="1">
    <source>
        <dbReference type="ARBA" id="ARBA00010052"/>
    </source>
</evidence>
<dbReference type="SMART" id="SM00892">
    <property type="entry name" value="Endonuclease_NS"/>
    <property type="match status" value="1"/>
</dbReference>
<feature type="binding site" evidence="3">
    <location>
        <position position="58"/>
    </location>
    <ligand>
        <name>Mg(2+)</name>
        <dbReference type="ChEBI" id="CHEBI:18420"/>
        <note>catalytic</note>
    </ligand>
</feature>
<feature type="compositionally biased region" description="Basic and acidic residues" evidence="4">
    <location>
        <begin position="16"/>
        <end position="26"/>
    </location>
</feature>
<dbReference type="InterPro" id="IPR020821">
    <property type="entry name" value="ENPP1-3/EXOG-like_nuc-like"/>
</dbReference>
<protein>
    <recommendedName>
        <fullName evidence="5">R3H domain-containing protein</fullName>
    </recommendedName>
</protein>
<dbReference type="GO" id="GO:0005743">
    <property type="term" value="C:mitochondrial inner membrane"/>
    <property type="evidence" value="ECO:0007669"/>
    <property type="project" value="TreeGrafter"/>
</dbReference>
<keyword evidence="3" id="KW-0479">Metal-binding</keyword>
<evidence type="ECO:0000256" key="3">
    <source>
        <dbReference type="PIRSR" id="PIRSR640255-2"/>
    </source>
</evidence>
<feature type="region of interest" description="Disordered" evidence="4">
    <location>
        <begin position="1"/>
        <end position="33"/>
    </location>
</feature>
<dbReference type="InterPro" id="IPR044925">
    <property type="entry name" value="His-Me_finger_sf"/>
</dbReference>
<accession>A0A6B2L8W6</accession>
<dbReference type="InterPro" id="IPR001604">
    <property type="entry name" value="Endo_G_ENPP1-like_dom"/>
</dbReference>
<dbReference type="CDD" id="cd02325">
    <property type="entry name" value="R3H"/>
    <property type="match status" value="1"/>
</dbReference>
<dbReference type="EMBL" id="GIBP01004490">
    <property type="protein sequence ID" value="NDV33459.1"/>
    <property type="molecule type" value="Transcribed_RNA"/>
</dbReference>
<dbReference type="Pfam" id="PF01223">
    <property type="entry name" value="Endonuclease_NS"/>
    <property type="match status" value="1"/>
</dbReference>
<reference evidence="6" key="1">
    <citation type="journal article" date="2020" name="J. Eukaryot. Microbiol.">
        <title>De novo Sequencing, Assembly and Annotation of the Transcriptome for the Free-Living Testate Amoeba Arcella intermedia.</title>
        <authorList>
            <person name="Ribeiro G.M."/>
            <person name="Porfirio-Sousa A.L."/>
            <person name="Maurer-Alcala X.X."/>
            <person name="Katz L.A."/>
            <person name="Lahr D.J.G."/>
        </authorList>
    </citation>
    <scope>NUCLEOTIDE SEQUENCE</scope>
</reference>
<dbReference type="SMART" id="SM00477">
    <property type="entry name" value="NUC"/>
    <property type="match status" value="1"/>
</dbReference>
<feature type="domain" description="R3H" evidence="5">
    <location>
        <begin position="222"/>
        <end position="283"/>
    </location>
</feature>
<evidence type="ECO:0000259" key="5">
    <source>
        <dbReference type="PROSITE" id="PS51061"/>
    </source>
</evidence>
<comment type="similarity">
    <text evidence="1">Belongs to the DNA/RNA non-specific endonuclease family.</text>
</comment>
<evidence type="ECO:0000256" key="4">
    <source>
        <dbReference type="SAM" id="MobiDB-lite"/>
    </source>
</evidence>
<name>A0A6B2L8W6_9EUKA</name>
<dbReference type="InterPro" id="IPR001374">
    <property type="entry name" value="R3H_dom"/>
</dbReference>
<dbReference type="Gene3D" id="3.30.1370.50">
    <property type="entry name" value="R3H-like domain"/>
    <property type="match status" value="1"/>
</dbReference>
<dbReference type="PANTHER" id="PTHR13966:SF5">
    <property type="entry name" value="ENDONUCLEASE G, MITOCHONDRIAL"/>
    <property type="match status" value="1"/>
</dbReference>
<dbReference type="InterPro" id="IPR036867">
    <property type="entry name" value="R3H_dom_sf"/>
</dbReference>
<dbReference type="SUPFAM" id="SSF54060">
    <property type="entry name" value="His-Me finger endonucleases"/>
    <property type="match status" value="1"/>
</dbReference>
<dbReference type="GO" id="GO:0004521">
    <property type="term" value="F:RNA endonuclease activity"/>
    <property type="evidence" value="ECO:0007669"/>
    <property type="project" value="TreeGrafter"/>
</dbReference>
<dbReference type="PROSITE" id="PS51061">
    <property type="entry name" value="R3H"/>
    <property type="match status" value="1"/>
</dbReference>
<proteinExistence type="inferred from homology"/>
<organism evidence="6">
    <name type="scientific">Arcella intermedia</name>
    <dbReference type="NCBI Taxonomy" id="1963864"/>
    <lineage>
        <taxon>Eukaryota</taxon>
        <taxon>Amoebozoa</taxon>
        <taxon>Tubulinea</taxon>
        <taxon>Elardia</taxon>
        <taxon>Arcellinida</taxon>
        <taxon>Sphaerothecina</taxon>
        <taxon>Arcellidae</taxon>
        <taxon>Arcella</taxon>
    </lineage>
</organism>
<dbReference type="AlphaFoldDB" id="A0A6B2L8W6"/>
<dbReference type="Gene3D" id="3.40.570.10">
    <property type="entry name" value="Extracellular Endonuclease, subunit A"/>
    <property type="match status" value="1"/>
</dbReference>
<evidence type="ECO:0000313" key="6">
    <source>
        <dbReference type="EMBL" id="NDV33459.1"/>
    </source>
</evidence>
<dbReference type="GO" id="GO:0046872">
    <property type="term" value="F:metal ion binding"/>
    <property type="evidence" value="ECO:0007669"/>
    <property type="project" value="UniProtKB-KW"/>
</dbReference>
<feature type="active site" description="Proton acceptor" evidence="2">
    <location>
        <position position="26"/>
    </location>
</feature>
<dbReference type="CDD" id="cd00091">
    <property type="entry name" value="NUC"/>
    <property type="match status" value="1"/>
</dbReference>
<sequence length="283" mass="31746">MEDPDVPPQFRATNADYKDSGYDRGHLAPASHHKHSQEAMDQTFFLTNISPQVGTGFNRDYWARFEKFSRDLIDKWDDVYICTGPLWVPEKGEDGKYYVKYEVIGEPPKVSVPTHFFKVILATNQRNLEGSPKSDATHHIGAFILPNQRINSSVPLESFSVPLETVEDLSGLTFFNLLPRYSDSPATTSAVAVQSPKALVPQALCSSTECTLPPVNFWKVPKAKKELLLKEVDQFEQSGAEQKMLPCTLTAAERKLIHDAAEKKGLKHVTLEEKGKRCIQLAK</sequence>
<dbReference type="GO" id="GO:0003676">
    <property type="term" value="F:nucleic acid binding"/>
    <property type="evidence" value="ECO:0007669"/>
    <property type="project" value="UniProtKB-UniRule"/>
</dbReference>
<dbReference type="GO" id="GO:0000014">
    <property type="term" value="F:single-stranded DNA endodeoxyribonuclease activity"/>
    <property type="evidence" value="ECO:0007669"/>
    <property type="project" value="TreeGrafter"/>
</dbReference>
<dbReference type="PANTHER" id="PTHR13966">
    <property type="entry name" value="ENDONUCLEASE RELATED"/>
    <property type="match status" value="1"/>
</dbReference>
<dbReference type="InterPro" id="IPR044929">
    <property type="entry name" value="DNA/RNA_non-sp_Endonuclease_sf"/>
</dbReference>
<dbReference type="SUPFAM" id="SSF82708">
    <property type="entry name" value="R3H domain"/>
    <property type="match status" value="1"/>
</dbReference>
<evidence type="ECO:0000256" key="2">
    <source>
        <dbReference type="PIRSR" id="PIRSR640255-1"/>
    </source>
</evidence>
<dbReference type="InterPro" id="IPR040255">
    <property type="entry name" value="Non-specific_endonuclease"/>
</dbReference>